<reference evidence="3 4" key="1">
    <citation type="submission" date="2016-10" db="EMBL/GenBank/DDBJ databases">
        <title>Draft genome sequence of Coniochaeta ligniaria NRRL30616, a lignocellulolytic fungus for bioabatement of inhibitors in plant biomass hydrolysates.</title>
        <authorList>
            <consortium name="DOE Joint Genome Institute"/>
            <person name="Jimenez D.J."/>
            <person name="Hector R.E."/>
            <person name="Riley R."/>
            <person name="Sun H."/>
            <person name="Grigoriev I.V."/>
            <person name="Van Elsas J.D."/>
            <person name="Nichols N.N."/>
        </authorList>
    </citation>
    <scope>NUCLEOTIDE SEQUENCE [LARGE SCALE GENOMIC DNA]</scope>
    <source>
        <strain evidence="3 4">NRRL 30616</strain>
    </source>
</reference>
<dbReference type="EMBL" id="KV875100">
    <property type="protein sequence ID" value="OIW26218.1"/>
    <property type="molecule type" value="Genomic_DNA"/>
</dbReference>
<evidence type="ECO:0000313" key="3">
    <source>
        <dbReference type="EMBL" id="OIW26218.1"/>
    </source>
</evidence>
<dbReference type="OrthoDB" id="4578803at2759"/>
<feature type="signal peptide" evidence="2">
    <location>
        <begin position="1"/>
        <end position="19"/>
    </location>
</feature>
<feature type="chain" id="PRO_5013040742" evidence="2">
    <location>
        <begin position="20"/>
        <end position="225"/>
    </location>
</feature>
<evidence type="ECO:0000313" key="4">
    <source>
        <dbReference type="Proteomes" id="UP000182658"/>
    </source>
</evidence>
<proteinExistence type="predicted"/>
<protein>
    <submittedName>
        <fullName evidence="3">Uncharacterized protein</fullName>
    </submittedName>
</protein>
<evidence type="ECO:0000256" key="1">
    <source>
        <dbReference type="SAM" id="MobiDB-lite"/>
    </source>
</evidence>
<dbReference type="InParanoid" id="A0A1J7JF43"/>
<keyword evidence="4" id="KW-1185">Reference proteome</keyword>
<accession>A0A1J7JF43</accession>
<organism evidence="3 4">
    <name type="scientific">Coniochaeta ligniaria NRRL 30616</name>
    <dbReference type="NCBI Taxonomy" id="1408157"/>
    <lineage>
        <taxon>Eukaryota</taxon>
        <taxon>Fungi</taxon>
        <taxon>Dikarya</taxon>
        <taxon>Ascomycota</taxon>
        <taxon>Pezizomycotina</taxon>
        <taxon>Sordariomycetes</taxon>
        <taxon>Sordariomycetidae</taxon>
        <taxon>Coniochaetales</taxon>
        <taxon>Coniochaetaceae</taxon>
        <taxon>Coniochaeta</taxon>
    </lineage>
</organism>
<dbReference type="AlphaFoldDB" id="A0A1J7JF43"/>
<keyword evidence="2" id="KW-0732">Signal</keyword>
<evidence type="ECO:0000256" key="2">
    <source>
        <dbReference type="SAM" id="SignalP"/>
    </source>
</evidence>
<sequence>MLLSSLSFVVAALTLQVAAAPAADGLLAVTTSPTPTSNTHCPTITKTGTICPSCAVPMCIKLSTISNPCDCPTAIPTVVVDYPCGSGCHAGCGTAYSFASSTSTCTSSTSTTTSTTTTKPSSSSKCTSSTGPLTSSCAATVTVNAYPTQSCAYSCTSAFCIIDKFVTAPCGCKSVQVATSTSTLPCPTSSGCELCMTGFPFTTTAACTTESAAPRARYRAVAQME</sequence>
<feature type="region of interest" description="Disordered" evidence="1">
    <location>
        <begin position="101"/>
        <end position="133"/>
    </location>
</feature>
<gene>
    <name evidence="3" type="ORF">CONLIGDRAFT_466390</name>
</gene>
<feature type="compositionally biased region" description="Low complexity" evidence="1">
    <location>
        <begin position="101"/>
        <end position="130"/>
    </location>
</feature>
<dbReference type="Proteomes" id="UP000182658">
    <property type="component" value="Unassembled WGS sequence"/>
</dbReference>
<name>A0A1J7JF43_9PEZI</name>